<sequence>MKSLDSEIQKLALRHKAESESGNQTSFVASLNNEHLVVLCRSFSNQSVALKSLISRTLRGKRAIATRSSKSPRNDVRGPMAEKTLQTQTRLSYPRRQELLTAYAAGTPVRQIAREFGIHRNTVTTIVNSEGAPVRRPRISSEAKAQALPLYEGGMSLAEVAKELGISSAGARAIIRDAGGTMRPAGIVRHPQH</sequence>
<name>A0A087DTV3_9BIFI</name>
<evidence type="ECO:0000313" key="3">
    <source>
        <dbReference type="Proteomes" id="UP000029055"/>
    </source>
</evidence>
<dbReference type="Gene3D" id="1.10.10.60">
    <property type="entry name" value="Homeodomain-like"/>
    <property type="match status" value="1"/>
</dbReference>
<evidence type="ECO:0000256" key="1">
    <source>
        <dbReference type="SAM" id="MobiDB-lite"/>
    </source>
</evidence>
<accession>A0A087DTV3</accession>
<dbReference type="EMBL" id="JGZR01000016">
    <property type="protein sequence ID" value="KFI98953.1"/>
    <property type="molecule type" value="Genomic_DNA"/>
</dbReference>
<dbReference type="Pfam" id="PF13384">
    <property type="entry name" value="HTH_23"/>
    <property type="match status" value="1"/>
</dbReference>
<feature type="region of interest" description="Disordered" evidence="1">
    <location>
        <begin position="64"/>
        <end position="90"/>
    </location>
</feature>
<dbReference type="SUPFAM" id="SSF46689">
    <property type="entry name" value="Homeodomain-like"/>
    <property type="match status" value="1"/>
</dbReference>
<dbReference type="InterPro" id="IPR009057">
    <property type="entry name" value="Homeodomain-like_sf"/>
</dbReference>
<dbReference type="OrthoDB" id="3035096at2"/>
<protein>
    <submittedName>
        <fullName evidence="2">Resolvase</fullName>
    </submittedName>
</protein>
<reference evidence="2 3" key="1">
    <citation type="submission" date="2014-03" db="EMBL/GenBank/DDBJ databases">
        <title>Genomics of Bifidobacteria.</title>
        <authorList>
            <person name="Ventura M."/>
            <person name="Milani C."/>
            <person name="Lugli G.A."/>
        </authorList>
    </citation>
    <scope>NUCLEOTIDE SEQUENCE [LARGE SCALE GENOMIC DNA]</scope>
    <source>
        <strain evidence="2 3">LMG 11597</strain>
    </source>
</reference>
<evidence type="ECO:0000313" key="2">
    <source>
        <dbReference type="EMBL" id="KFI98953.1"/>
    </source>
</evidence>
<dbReference type="STRING" id="77635.BISU_2154"/>
<gene>
    <name evidence="2" type="ORF">BISU_2154</name>
</gene>
<organism evidence="2 3">
    <name type="scientific">Bifidobacterium subtile</name>
    <dbReference type="NCBI Taxonomy" id="77635"/>
    <lineage>
        <taxon>Bacteria</taxon>
        <taxon>Bacillati</taxon>
        <taxon>Actinomycetota</taxon>
        <taxon>Actinomycetes</taxon>
        <taxon>Bifidobacteriales</taxon>
        <taxon>Bifidobacteriaceae</taxon>
        <taxon>Bifidobacterium</taxon>
    </lineage>
</organism>
<comment type="caution">
    <text evidence="2">The sequence shown here is derived from an EMBL/GenBank/DDBJ whole genome shotgun (WGS) entry which is preliminary data.</text>
</comment>
<dbReference type="Proteomes" id="UP000029055">
    <property type="component" value="Unassembled WGS sequence"/>
</dbReference>
<dbReference type="RefSeq" id="WP_051922018.1">
    <property type="nucleotide sequence ID" value="NZ_CP062939.1"/>
</dbReference>
<dbReference type="AlphaFoldDB" id="A0A087DTV3"/>
<proteinExistence type="predicted"/>
<keyword evidence="3" id="KW-1185">Reference proteome</keyword>
<dbReference type="eggNOG" id="ENOG5030I5J">
    <property type="taxonomic scope" value="Bacteria"/>
</dbReference>